<dbReference type="Proteomes" id="UP000399805">
    <property type="component" value="Unassembled WGS sequence"/>
</dbReference>
<reference evidence="2 3" key="1">
    <citation type="submission" date="2019-09" db="EMBL/GenBank/DDBJ databases">
        <authorList>
            <person name="Leyn A S."/>
        </authorList>
    </citation>
    <scope>NUCLEOTIDE SEQUENCE [LARGE SCALE GENOMIC DNA]</scope>
    <source>
        <strain evidence="2">AA231_1</strain>
    </source>
</reference>
<evidence type="ECO:0000313" key="3">
    <source>
        <dbReference type="Proteomes" id="UP000399805"/>
    </source>
</evidence>
<dbReference type="AlphaFoldDB" id="A0A6I8LGD5"/>
<feature type="region of interest" description="Disordered" evidence="1">
    <location>
        <begin position="13"/>
        <end position="72"/>
    </location>
</feature>
<protein>
    <recommendedName>
        <fullName evidence="4">LacI family transcriptional regulator</fullName>
    </recommendedName>
</protein>
<name>A0A6I8LGD5_9PSEU</name>
<evidence type="ECO:0000313" key="2">
    <source>
        <dbReference type="EMBL" id="VVJ15980.1"/>
    </source>
</evidence>
<keyword evidence="3" id="KW-1185">Reference proteome</keyword>
<gene>
    <name evidence="2" type="ORF">AA23TX_01001</name>
</gene>
<evidence type="ECO:0000256" key="1">
    <source>
        <dbReference type="SAM" id="MobiDB-lite"/>
    </source>
</evidence>
<evidence type="ECO:0008006" key="4">
    <source>
        <dbReference type="Google" id="ProtNLM"/>
    </source>
</evidence>
<feature type="compositionally biased region" description="Basic and acidic residues" evidence="1">
    <location>
        <begin position="13"/>
        <end position="39"/>
    </location>
</feature>
<organism evidence="2 3">
    <name type="scientific">Amycolatopsis camponoti</name>
    <dbReference type="NCBI Taxonomy" id="2606593"/>
    <lineage>
        <taxon>Bacteria</taxon>
        <taxon>Bacillati</taxon>
        <taxon>Actinomycetota</taxon>
        <taxon>Actinomycetes</taxon>
        <taxon>Pseudonocardiales</taxon>
        <taxon>Pseudonocardiaceae</taxon>
        <taxon>Amycolatopsis</taxon>
    </lineage>
</organism>
<proteinExistence type="predicted"/>
<dbReference type="Gene3D" id="3.40.50.2300">
    <property type="match status" value="1"/>
</dbReference>
<sequence length="123" mass="13302">MVCRKHCQRTRLDEDAGGDDQRRGGAGRRLDRDRVESAQRKVHCGPGARPAWPGPWKSRAPRAGNTRRNWCTGANSAKPAVIAQPAHAMGRLAARLLLDRIADGGSRATTVAAQLIVRGSSTR</sequence>
<accession>A0A6I8LGD5</accession>
<dbReference type="EMBL" id="CABVGP010000001">
    <property type="protein sequence ID" value="VVJ15980.1"/>
    <property type="molecule type" value="Genomic_DNA"/>
</dbReference>
<feature type="compositionally biased region" description="Low complexity" evidence="1">
    <location>
        <begin position="45"/>
        <end position="56"/>
    </location>
</feature>